<accession>Q0YNX7</accession>
<dbReference type="AlphaFoldDB" id="Q0YNX7"/>
<reference evidence="1 2" key="2">
    <citation type="submission" date="2006-07" db="EMBL/GenBank/DDBJ databases">
        <title>Sequencing of the draft genome and assembly of Chlorobium ferroxidans DSM 13031.</title>
        <authorList>
            <consortium name="US DOE Joint Genome Institute (JGI-PGF)"/>
            <person name="Copeland A."/>
            <person name="Lucas S."/>
            <person name="Lapidus A."/>
            <person name="Barry K."/>
            <person name="Glavina del Rio T."/>
            <person name="Dalin E."/>
            <person name="Tice H."/>
            <person name="Bruce D."/>
            <person name="Pitluck S."/>
            <person name="Richardson P."/>
        </authorList>
    </citation>
    <scope>NUCLEOTIDE SEQUENCE [LARGE SCALE GENOMIC DNA]</scope>
    <source>
        <strain evidence="1 2">DSM 13031</strain>
    </source>
</reference>
<evidence type="ECO:0000313" key="1">
    <source>
        <dbReference type="EMBL" id="EAT58002.1"/>
    </source>
</evidence>
<name>Q0YNX7_9CHLB</name>
<dbReference type="OrthoDB" id="1375976at2"/>
<reference evidence="1 2" key="1">
    <citation type="submission" date="2006-07" db="EMBL/GenBank/DDBJ databases">
        <title>Annotation of the draft genome assembly of Chlorobium ferroxidans DSM 13031.</title>
        <authorList>
            <consortium name="US DOE Joint Genome Institute (JGI-ORNL)"/>
            <person name="Larimer F."/>
            <person name="Land M."/>
            <person name="Hauser L."/>
        </authorList>
    </citation>
    <scope>NUCLEOTIDE SEQUENCE [LARGE SCALE GENOMIC DNA]</scope>
    <source>
        <strain evidence="1 2">DSM 13031</strain>
    </source>
</reference>
<dbReference type="EMBL" id="AASE01000045">
    <property type="protein sequence ID" value="EAT58002.1"/>
    <property type="molecule type" value="Genomic_DNA"/>
</dbReference>
<organism evidence="1 2">
    <name type="scientific">Chlorobium ferrooxidans DSM 13031</name>
    <dbReference type="NCBI Taxonomy" id="377431"/>
    <lineage>
        <taxon>Bacteria</taxon>
        <taxon>Pseudomonadati</taxon>
        <taxon>Chlorobiota</taxon>
        <taxon>Chlorobiia</taxon>
        <taxon>Chlorobiales</taxon>
        <taxon>Chlorobiaceae</taxon>
        <taxon>Chlorobium/Pelodictyon group</taxon>
        <taxon>Chlorobium</taxon>
    </lineage>
</organism>
<dbReference type="Proteomes" id="UP000004162">
    <property type="component" value="Unassembled WGS sequence"/>
</dbReference>
<keyword evidence="2" id="KW-1185">Reference proteome</keyword>
<evidence type="ECO:0000313" key="2">
    <source>
        <dbReference type="Proteomes" id="UP000004162"/>
    </source>
</evidence>
<dbReference type="RefSeq" id="WP_006367408.1">
    <property type="nucleotide sequence ID" value="NZ_AASE01000045.1"/>
</dbReference>
<sequence>MKIDIKTKDKNLLLRTEILDITLNIEQNIDLILVIYLTIDGEKRKGITNKSGGLSFKNKIDLLFDLEIFDEDEHRLFLLLMEFRNQFIHNIHCSSFFYAADILGDDKRKRLLKFSDIEGDEEQKLHNAYRNLYRKSLHIALNKIKIRKEFVKEKSTLLNNFNGKTLYFIDALVDLCEMFFEKYEPSDSDTIEVLNLKVDLHKTIAKEMDKVFSSEQYKHLQDRLEESLQPEKIKRHYK</sequence>
<proteinExistence type="predicted"/>
<gene>
    <name evidence="1" type="ORF">CferDRAFT_0007</name>
</gene>
<protein>
    <submittedName>
        <fullName evidence="1">Uncharacterized protein</fullName>
    </submittedName>
</protein>
<comment type="caution">
    <text evidence="1">The sequence shown here is derived from an EMBL/GenBank/DDBJ whole genome shotgun (WGS) entry which is preliminary data.</text>
</comment>